<feature type="domain" description="HTH marR-type" evidence="4">
    <location>
        <begin position="1"/>
        <end position="147"/>
    </location>
</feature>
<dbReference type="PANTHER" id="PTHR33164">
    <property type="entry name" value="TRANSCRIPTIONAL REGULATOR, MARR FAMILY"/>
    <property type="match status" value="1"/>
</dbReference>
<dbReference type="Pfam" id="PF01047">
    <property type="entry name" value="MarR"/>
    <property type="match status" value="1"/>
</dbReference>
<reference evidence="5 6" key="1">
    <citation type="submission" date="2024-09" db="EMBL/GenBank/DDBJ databases">
        <authorList>
            <person name="Sun Q."/>
            <person name="Mori K."/>
        </authorList>
    </citation>
    <scope>NUCLEOTIDE SEQUENCE [LARGE SCALE GENOMIC DNA]</scope>
    <source>
        <strain evidence="5 6">TBRC 1851</strain>
    </source>
</reference>
<dbReference type="Proteomes" id="UP001589870">
    <property type="component" value="Unassembled WGS sequence"/>
</dbReference>
<dbReference type="InterPro" id="IPR000835">
    <property type="entry name" value="HTH_MarR-typ"/>
</dbReference>
<protein>
    <submittedName>
        <fullName evidence="5">MarR family winged helix-turn-helix transcriptional regulator</fullName>
    </submittedName>
</protein>
<dbReference type="EMBL" id="JBHMQT010000059">
    <property type="protein sequence ID" value="MFC0865908.1"/>
    <property type="molecule type" value="Genomic_DNA"/>
</dbReference>
<evidence type="ECO:0000256" key="3">
    <source>
        <dbReference type="ARBA" id="ARBA00023163"/>
    </source>
</evidence>
<keyword evidence="2" id="KW-0238">DNA-binding</keyword>
<keyword evidence="3" id="KW-0804">Transcription</keyword>
<sequence length="156" mass="17110">MEEVSRRQDEDVRLWFRISRLSNHVSQILERRLVRQLGVSLTDFVAIMTLEQSGLGSMRMQELSEAVGVGQSTLSRVALRLEHSGLVTRRTSEHDRRGTQIELTDQGRAVVAEGSAVLADSLNTAFELAAHLPGVAPLLALIRPTDGLPTESNPSA</sequence>
<dbReference type="RefSeq" id="WP_394303911.1">
    <property type="nucleotide sequence ID" value="NZ_JBHMQT010000059.1"/>
</dbReference>
<evidence type="ECO:0000256" key="1">
    <source>
        <dbReference type="ARBA" id="ARBA00023015"/>
    </source>
</evidence>
<dbReference type="PRINTS" id="PR00598">
    <property type="entry name" value="HTHMARR"/>
</dbReference>
<evidence type="ECO:0000313" key="6">
    <source>
        <dbReference type="Proteomes" id="UP001589870"/>
    </source>
</evidence>
<keyword evidence="1" id="KW-0805">Transcription regulation</keyword>
<accession>A0ABV6UCQ7</accession>
<organism evidence="5 6">
    <name type="scientific">Sphaerimonospora cavernae</name>
    <dbReference type="NCBI Taxonomy" id="1740611"/>
    <lineage>
        <taxon>Bacteria</taxon>
        <taxon>Bacillati</taxon>
        <taxon>Actinomycetota</taxon>
        <taxon>Actinomycetes</taxon>
        <taxon>Streptosporangiales</taxon>
        <taxon>Streptosporangiaceae</taxon>
        <taxon>Sphaerimonospora</taxon>
    </lineage>
</organism>
<dbReference type="SUPFAM" id="SSF46785">
    <property type="entry name" value="Winged helix' DNA-binding domain"/>
    <property type="match status" value="1"/>
</dbReference>
<dbReference type="InterPro" id="IPR039422">
    <property type="entry name" value="MarR/SlyA-like"/>
</dbReference>
<name>A0ABV6UCQ7_9ACTN</name>
<dbReference type="Gene3D" id="1.10.10.10">
    <property type="entry name" value="Winged helix-like DNA-binding domain superfamily/Winged helix DNA-binding domain"/>
    <property type="match status" value="1"/>
</dbReference>
<dbReference type="SMART" id="SM00347">
    <property type="entry name" value="HTH_MARR"/>
    <property type="match status" value="1"/>
</dbReference>
<dbReference type="InterPro" id="IPR036390">
    <property type="entry name" value="WH_DNA-bd_sf"/>
</dbReference>
<proteinExistence type="predicted"/>
<gene>
    <name evidence="5" type="ORF">ACFHYQ_26770</name>
</gene>
<dbReference type="PROSITE" id="PS50995">
    <property type="entry name" value="HTH_MARR_2"/>
    <property type="match status" value="1"/>
</dbReference>
<evidence type="ECO:0000256" key="2">
    <source>
        <dbReference type="ARBA" id="ARBA00023125"/>
    </source>
</evidence>
<keyword evidence="6" id="KW-1185">Reference proteome</keyword>
<evidence type="ECO:0000259" key="4">
    <source>
        <dbReference type="PROSITE" id="PS50995"/>
    </source>
</evidence>
<dbReference type="PANTHER" id="PTHR33164:SF99">
    <property type="entry name" value="MARR FAMILY REGULATORY PROTEIN"/>
    <property type="match status" value="1"/>
</dbReference>
<dbReference type="InterPro" id="IPR023187">
    <property type="entry name" value="Tscrpt_reg_MarR-type_CS"/>
</dbReference>
<comment type="caution">
    <text evidence="5">The sequence shown here is derived from an EMBL/GenBank/DDBJ whole genome shotgun (WGS) entry which is preliminary data.</text>
</comment>
<dbReference type="InterPro" id="IPR036388">
    <property type="entry name" value="WH-like_DNA-bd_sf"/>
</dbReference>
<dbReference type="PROSITE" id="PS01117">
    <property type="entry name" value="HTH_MARR_1"/>
    <property type="match status" value="1"/>
</dbReference>
<evidence type="ECO:0000313" key="5">
    <source>
        <dbReference type="EMBL" id="MFC0865908.1"/>
    </source>
</evidence>